<dbReference type="PROSITE" id="PS51257">
    <property type="entry name" value="PROKAR_LIPOPROTEIN"/>
    <property type="match status" value="1"/>
</dbReference>
<comment type="caution">
    <text evidence="1">The sequence shown here is derived from an EMBL/GenBank/DDBJ whole genome shotgun (WGS) entry which is preliminary data.</text>
</comment>
<evidence type="ECO:0008006" key="3">
    <source>
        <dbReference type="Google" id="ProtNLM"/>
    </source>
</evidence>
<organism evidence="1 2">
    <name type="scientific">Dyadobacter chenwenxiniae</name>
    <dbReference type="NCBI Taxonomy" id="2906456"/>
    <lineage>
        <taxon>Bacteria</taxon>
        <taxon>Pseudomonadati</taxon>
        <taxon>Bacteroidota</taxon>
        <taxon>Cytophagia</taxon>
        <taxon>Cytophagales</taxon>
        <taxon>Spirosomataceae</taxon>
        <taxon>Dyadobacter</taxon>
    </lineage>
</organism>
<evidence type="ECO:0000313" key="2">
    <source>
        <dbReference type="Proteomes" id="UP001139000"/>
    </source>
</evidence>
<dbReference type="RefSeq" id="WP_234653151.1">
    <property type="nucleotide sequence ID" value="NZ_CP094997.1"/>
</dbReference>
<dbReference type="EMBL" id="JAJTTC010000001">
    <property type="protein sequence ID" value="MCF0060420.1"/>
    <property type="molecule type" value="Genomic_DNA"/>
</dbReference>
<protein>
    <recommendedName>
        <fullName evidence="3">Viral A-type inclusion protein</fullName>
    </recommendedName>
</protein>
<proteinExistence type="predicted"/>
<sequence length="160" mass="18192">MKTYLILMIAALAIMACDSDQKSGNHLAHHEMSQAGHQHPKAKQLLDLHDSLMEKMEEILTLKKRLKSIINRLDSLNGISPSPELQKRKQQAEALAEQLSQADESMMDWMHQYKTDTLEKLDAGRQDAYIADQTAKMNLVNSQTQNAMSKSKEFIKNNNQ</sequence>
<dbReference type="Proteomes" id="UP001139000">
    <property type="component" value="Unassembled WGS sequence"/>
</dbReference>
<dbReference type="AlphaFoldDB" id="A0A9X1PFY2"/>
<reference evidence="1" key="1">
    <citation type="submission" date="2021-12" db="EMBL/GenBank/DDBJ databases">
        <title>Novel species in genus Dyadobacter.</title>
        <authorList>
            <person name="Ma C."/>
        </authorList>
    </citation>
    <scope>NUCLEOTIDE SEQUENCE</scope>
    <source>
        <strain evidence="1">LJ419</strain>
    </source>
</reference>
<keyword evidence="2" id="KW-1185">Reference proteome</keyword>
<accession>A0A9X1PFY2</accession>
<gene>
    <name evidence="1" type="ORF">LXM26_02880</name>
</gene>
<evidence type="ECO:0000313" key="1">
    <source>
        <dbReference type="EMBL" id="MCF0060420.1"/>
    </source>
</evidence>
<name>A0A9X1PFY2_9BACT</name>